<proteinExistence type="inferred from homology"/>
<dbReference type="PANTHER" id="PTHR33202">
    <property type="entry name" value="ZINC UPTAKE REGULATION PROTEIN"/>
    <property type="match status" value="1"/>
</dbReference>
<dbReference type="Pfam" id="PF01475">
    <property type="entry name" value="FUR"/>
    <property type="match status" value="1"/>
</dbReference>
<comment type="caution">
    <text evidence="8">The sequence shown here is derived from an EMBL/GenBank/DDBJ whole genome shotgun (WGS) entry which is preliminary data.</text>
</comment>
<feature type="binding site" evidence="7">
    <location>
        <position position="115"/>
    </location>
    <ligand>
        <name>Zn(2+)</name>
        <dbReference type="ChEBI" id="CHEBI:29105"/>
    </ligand>
</feature>
<evidence type="ECO:0000313" key="8">
    <source>
        <dbReference type="EMBL" id="PKU21428.1"/>
    </source>
</evidence>
<keyword evidence="2" id="KW-0678">Repressor</keyword>
<dbReference type="EMBL" id="PIUM01000060">
    <property type="protein sequence ID" value="PKU21428.1"/>
    <property type="molecule type" value="Genomic_DNA"/>
</dbReference>
<organism evidence="8 9">
    <name type="scientific">Telmatospirillum siberiense</name>
    <dbReference type="NCBI Taxonomy" id="382514"/>
    <lineage>
        <taxon>Bacteria</taxon>
        <taxon>Pseudomonadati</taxon>
        <taxon>Pseudomonadota</taxon>
        <taxon>Alphaproteobacteria</taxon>
        <taxon>Rhodospirillales</taxon>
        <taxon>Rhodospirillaceae</taxon>
        <taxon>Telmatospirillum</taxon>
    </lineage>
</organism>
<evidence type="ECO:0000256" key="1">
    <source>
        <dbReference type="ARBA" id="ARBA00007957"/>
    </source>
</evidence>
<evidence type="ECO:0000256" key="6">
    <source>
        <dbReference type="ARBA" id="ARBA00023163"/>
    </source>
</evidence>
<dbReference type="Gene3D" id="1.10.10.10">
    <property type="entry name" value="Winged helix-like DNA-binding domain superfamily/Winged helix DNA-binding domain"/>
    <property type="match status" value="1"/>
</dbReference>
<dbReference type="GO" id="GO:0045892">
    <property type="term" value="P:negative regulation of DNA-templated transcription"/>
    <property type="evidence" value="ECO:0007669"/>
    <property type="project" value="TreeGrafter"/>
</dbReference>
<keyword evidence="9" id="KW-1185">Reference proteome</keyword>
<dbReference type="InterPro" id="IPR002481">
    <property type="entry name" value="FUR"/>
</dbReference>
<sequence>MKLDLDQFPPPAHDHGDCIRSALDAAQLRCERHGARLTDLRRRVLELVWTSHEPVGAYALLDTLKSEGHAAAPPTVYRALDFLIDQGLVHRLERLNAFVGCPRPESSHSAHFLICTDCGRALEMLDNPALDAALQNAADASGFTVSRRTIEVEGLCPDCRRKNEETSAAG</sequence>
<dbReference type="InterPro" id="IPR043135">
    <property type="entry name" value="Fur_C"/>
</dbReference>
<dbReference type="InterPro" id="IPR036390">
    <property type="entry name" value="WH_DNA-bd_sf"/>
</dbReference>
<dbReference type="GO" id="GO:1900376">
    <property type="term" value="P:regulation of secondary metabolite biosynthetic process"/>
    <property type="evidence" value="ECO:0007669"/>
    <property type="project" value="TreeGrafter"/>
</dbReference>
<dbReference type="OrthoDB" id="9801127at2"/>
<accession>A0A2N3PLZ4</accession>
<dbReference type="AlphaFoldDB" id="A0A2N3PLZ4"/>
<evidence type="ECO:0000256" key="7">
    <source>
        <dbReference type="PIRSR" id="PIRSR602481-1"/>
    </source>
</evidence>
<gene>
    <name evidence="8" type="ORF">CWS72_26790</name>
</gene>
<keyword evidence="5" id="KW-0238">DNA-binding</keyword>
<keyword evidence="4" id="KW-0805">Transcription regulation</keyword>
<dbReference type="Proteomes" id="UP000233293">
    <property type="component" value="Unassembled WGS sequence"/>
</dbReference>
<dbReference type="Gene3D" id="3.30.1490.190">
    <property type="match status" value="1"/>
</dbReference>
<dbReference type="GO" id="GO:0008270">
    <property type="term" value="F:zinc ion binding"/>
    <property type="evidence" value="ECO:0007669"/>
    <property type="project" value="TreeGrafter"/>
</dbReference>
<comment type="similarity">
    <text evidence="1">Belongs to the Fur family.</text>
</comment>
<dbReference type="SUPFAM" id="SSF46785">
    <property type="entry name" value="Winged helix' DNA-binding domain"/>
    <property type="match status" value="1"/>
</dbReference>
<keyword evidence="3 7" id="KW-0862">Zinc</keyword>
<dbReference type="GO" id="GO:0000976">
    <property type="term" value="F:transcription cis-regulatory region binding"/>
    <property type="evidence" value="ECO:0007669"/>
    <property type="project" value="TreeGrafter"/>
</dbReference>
<dbReference type="GO" id="GO:0003700">
    <property type="term" value="F:DNA-binding transcription factor activity"/>
    <property type="evidence" value="ECO:0007669"/>
    <property type="project" value="InterPro"/>
</dbReference>
<comment type="cofactor">
    <cofactor evidence="7">
        <name>Zn(2+)</name>
        <dbReference type="ChEBI" id="CHEBI:29105"/>
    </cofactor>
    <text evidence="7">Binds 1 zinc ion per subunit.</text>
</comment>
<protein>
    <submittedName>
        <fullName evidence="8">Fur family transcriptional regulator</fullName>
    </submittedName>
</protein>
<evidence type="ECO:0000256" key="4">
    <source>
        <dbReference type="ARBA" id="ARBA00023015"/>
    </source>
</evidence>
<dbReference type="PANTHER" id="PTHR33202:SF6">
    <property type="entry name" value="ZINC UPTAKE REGULATION PROTEIN"/>
    <property type="match status" value="1"/>
</dbReference>
<evidence type="ECO:0000256" key="3">
    <source>
        <dbReference type="ARBA" id="ARBA00022833"/>
    </source>
</evidence>
<dbReference type="GO" id="GO:0005829">
    <property type="term" value="C:cytosol"/>
    <property type="evidence" value="ECO:0007669"/>
    <property type="project" value="TreeGrafter"/>
</dbReference>
<feature type="binding site" evidence="7">
    <location>
        <position position="156"/>
    </location>
    <ligand>
        <name>Zn(2+)</name>
        <dbReference type="ChEBI" id="CHEBI:29105"/>
    </ligand>
</feature>
<feature type="binding site" evidence="7">
    <location>
        <position position="159"/>
    </location>
    <ligand>
        <name>Zn(2+)</name>
        <dbReference type="ChEBI" id="CHEBI:29105"/>
    </ligand>
</feature>
<name>A0A2N3PLZ4_9PROT</name>
<dbReference type="RefSeq" id="WP_101253730.1">
    <property type="nucleotide sequence ID" value="NZ_PIUM01000060.1"/>
</dbReference>
<evidence type="ECO:0000256" key="5">
    <source>
        <dbReference type="ARBA" id="ARBA00023125"/>
    </source>
</evidence>
<feature type="binding site" evidence="7">
    <location>
        <position position="118"/>
    </location>
    <ligand>
        <name>Zn(2+)</name>
        <dbReference type="ChEBI" id="CHEBI:29105"/>
    </ligand>
</feature>
<dbReference type="InterPro" id="IPR036388">
    <property type="entry name" value="WH-like_DNA-bd_sf"/>
</dbReference>
<dbReference type="CDD" id="cd07153">
    <property type="entry name" value="Fur_like"/>
    <property type="match status" value="1"/>
</dbReference>
<reference evidence="9" key="1">
    <citation type="submission" date="2017-12" db="EMBL/GenBank/DDBJ databases">
        <title>Draft genome sequence of Telmatospirillum siberiense 26-4b1T, an acidotolerant peatland alphaproteobacterium potentially involved in sulfur cycling.</title>
        <authorList>
            <person name="Hausmann B."/>
            <person name="Pjevac P."/>
            <person name="Schreck K."/>
            <person name="Herbold C.W."/>
            <person name="Daims H."/>
            <person name="Wagner M."/>
            <person name="Pester M."/>
            <person name="Loy A."/>
        </authorList>
    </citation>
    <scope>NUCLEOTIDE SEQUENCE [LARGE SCALE GENOMIC DNA]</scope>
    <source>
        <strain evidence="9">26-4b1</strain>
    </source>
</reference>
<evidence type="ECO:0000256" key="2">
    <source>
        <dbReference type="ARBA" id="ARBA00022491"/>
    </source>
</evidence>
<keyword evidence="6" id="KW-0804">Transcription</keyword>
<evidence type="ECO:0000313" key="9">
    <source>
        <dbReference type="Proteomes" id="UP000233293"/>
    </source>
</evidence>
<keyword evidence="7" id="KW-0479">Metal-binding</keyword>